<dbReference type="KEGG" id="sgn:SGRA_3749"/>
<proteinExistence type="predicted"/>
<evidence type="ECO:0000313" key="2">
    <source>
        <dbReference type="Proteomes" id="UP000007519"/>
    </source>
</evidence>
<dbReference type="AlphaFoldDB" id="H6L8A1"/>
<dbReference type="STRING" id="984262.SGRA_3749"/>
<gene>
    <name evidence="1" type="ordered locus">SGRA_3749</name>
</gene>
<dbReference type="InterPro" id="IPR021215">
    <property type="entry name" value="DUF2752"/>
</dbReference>
<dbReference type="OrthoDB" id="1525013at2"/>
<reference evidence="1 2" key="1">
    <citation type="journal article" date="2012" name="Stand. Genomic Sci.">
        <title>Complete genome sequencing and analysis of Saprospira grandis str. Lewin, a predatory marine bacterium.</title>
        <authorList>
            <person name="Saw J.H."/>
            <person name="Yuryev A."/>
            <person name="Kanbe M."/>
            <person name="Hou S."/>
            <person name="Young A.G."/>
            <person name="Aizawa S."/>
            <person name="Alam M."/>
        </authorList>
    </citation>
    <scope>NUCLEOTIDE SEQUENCE [LARGE SCALE GENOMIC DNA]</scope>
    <source>
        <strain evidence="1 2">Lewin</strain>
    </source>
</reference>
<sequence>MILWKLFRGYFELAVWLFALIYLALFAQPDAIEHFSICVYRAIGFDSCWGCGLGRSVAFALQGSFAKSWEMHPLGLPAIAILLHRIYRLIRLAWKA</sequence>
<dbReference type="Pfam" id="PF10825">
    <property type="entry name" value="DUF2752"/>
    <property type="match status" value="1"/>
</dbReference>
<dbReference type="RefSeq" id="WP_015694052.1">
    <property type="nucleotide sequence ID" value="NC_016940.1"/>
</dbReference>
<name>H6L8A1_SAPGL</name>
<protein>
    <recommendedName>
        <fullName evidence="3">DUF2752 domain-containing protein</fullName>
    </recommendedName>
</protein>
<evidence type="ECO:0000313" key="1">
    <source>
        <dbReference type="EMBL" id="AFC26465.1"/>
    </source>
</evidence>
<dbReference type="EMBL" id="CP002831">
    <property type="protein sequence ID" value="AFC26465.1"/>
    <property type="molecule type" value="Genomic_DNA"/>
</dbReference>
<organism evidence="1 2">
    <name type="scientific">Saprospira grandis (strain Lewin)</name>
    <dbReference type="NCBI Taxonomy" id="984262"/>
    <lineage>
        <taxon>Bacteria</taxon>
        <taxon>Pseudomonadati</taxon>
        <taxon>Bacteroidota</taxon>
        <taxon>Saprospiria</taxon>
        <taxon>Saprospirales</taxon>
        <taxon>Saprospiraceae</taxon>
        <taxon>Saprospira</taxon>
    </lineage>
</organism>
<dbReference type="eggNOG" id="ENOG50335AR">
    <property type="taxonomic scope" value="Bacteria"/>
</dbReference>
<accession>H6L8A1</accession>
<evidence type="ECO:0008006" key="3">
    <source>
        <dbReference type="Google" id="ProtNLM"/>
    </source>
</evidence>
<dbReference type="HOGENOM" id="CLU_172353_0_0_10"/>
<keyword evidence="2" id="KW-1185">Reference proteome</keyword>
<dbReference type="Proteomes" id="UP000007519">
    <property type="component" value="Chromosome"/>
</dbReference>